<name>A0AAD5RBM2_PARTN</name>
<dbReference type="Proteomes" id="UP001196413">
    <property type="component" value="Unassembled WGS sequence"/>
</dbReference>
<evidence type="ECO:0000313" key="1">
    <source>
        <dbReference type="EMBL" id="KAJ1373031.1"/>
    </source>
</evidence>
<evidence type="ECO:0000313" key="2">
    <source>
        <dbReference type="Proteomes" id="UP001196413"/>
    </source>
</evidence>
<keyword evidence="2" id="KW-1185">Reference proteome</keyword>
<dbReference type="AlphaFoldDB" id="A0AAD5RBM2"/>
<sequence>MAAHQTFMNDSIEQLLEILMPKLLSKRAKQETLTELSETSLSSLQFTAPLIRKDGIPKPVVIRQNPENYKGPTFNCRILNPYIDGVPTANHDPSCAMAFPGLSKDGSCRCYYTVSSRDEYGCAVGFRYACKPLWNRSVVV</sequence>
<accession>A0AAD5RBM2</accession>
<organism evidence="1 2">
    <name type="scientific">Parelaphostrongylus tenuis</name>
    <name type="common">Meningeal worm</name>
    <dbReference type="NCBI Taxonomy" id="148309"/>
    <lineage>
        <taxon>Eukaryota</taxon>
        <taxon>Metazoa</taxon>
        <taxon>Ecdysozoa</taxon>
        <taxon>Nematoda</taxon>
        <taxon>Chromadorea</taxon>
        <taxon>Rhabditida</taxon>
        <taxon>Rhabditina</taxon>
        <taxon>Rhabditomorpha</taxon>
        <taxon>Strongyloidea</taxon>
        <taxon>Metastrongylidae</taxon>
        <taxon>Parelaphostrongylus</taxon>
    </lineage>
</organism>
<dbReference type="EMBL" id="JAHQIW010007218">
    <property type="protein sequence ID" value="KAJ1373031.1"/>
    <property type="molecule type" value="Genomic_DNA"/>
</dbReference>
<protein>
    <submittedName>
        <fullName evidence="1">Uncharacterized protein</fullName>
    </submittedName>
</protein>
<gene>
    <name evidence="1" type="ORF">KIN20_035357</name>
</gene>
<proteinExistence type="predicted"/>
<reference evidence="1" key="1">
    <citation type="submission" date="2021-06" db="EMBL/GenBank/DDBJ databases">
        <title>Parelaphostrongylus tenuis whole genome reference sequence.</title>
        <authorList>
            <person name="Garwood T.J."/>
            <person name="Larsen P.A."/>
            <person name="Fountain-Jones N.M."/>
            <person name="Garbe J.R."/>
            <person name="Macchietto M.G."/>
            <person name="Kania S.A."/>
            <person name="Gerhold R.W."/>
            <person name="Richards J.E."/>
            <person name="Wolf T.M."/>
        </authorList>
    </citation>
    <scope>NUCLEOTIDE SEQUENCE</scope>
    <source>
        <strain evidence="1">MNPRO001-30</strain>
        <tissue evidence="1">Meninges</tissue>
    </source>
</reference>
<comment type="caution">
    <text evidence="1">The sequence shown here is derived from an EMBL/GenBank/DDBJ whole genome shotgun (WGS) entry which is preliminary data.</text>
</comment>